<proteinExistence type="predicted"/>
<dbReference type="AlphaFoldDB" id="A0AA50KP57"/>
<organism evidence="1 2">
    <name type="scientific">Oceanimonas pelagia</name>
    <dbReference type="NCBI Taxonomy" id="3028314"/>
    <lineage>
        <taxon>Bacteria</taxon>
        <taxon>Pseudomonadati</taxon>
        <taxon>Pseudomonadota</taxon>
        <taxon>Gammaproteobacteria</taxon>
        <taxon>Aeromonadales</taxon>
        <taxon>Aeromonadaceae</taxon>
        <taxon>Oceanimonas</taxon>
    </lineage>
</organism>
<protein>
    <submittedName>
        <fullName evidence="1">Uncharacterized protein</fullName>
    </submittedName>
</protein>
<reference evidence="1 2" key="1">
    <citation type="submission" date="2023-02" db="EMBL/GenBank/DDBJ databases">
        <title>Complete genome sequence of a novel bacterium Oceanimonas sp. NTOU-MSR1 isolated from marine coast sediment.</title>
        <authorList>
            <person name="Yang H.-T."/>
            <person name="Chen Y.-L."/>
            <person name="Ho Y.-N."/>
        </authorList>
    </citation>
    <scope>NUCLEOTIDE SEQUENCE [LARGE SCALE GENOMIC DNA]</scope>
    <source>
        <strain evidence="1 2">NTOU-MSR1</strain>
    </source>
</reference>
<dbReference type="KEGG" id="ope:PU634_16625"/>
<accession>A0AA50KP57</accession>
<name>A0AA50KP57_9GAMM</name>
<gene>
    <name evidence="1" type="ORF">PU634_16625</name>
</gene>
<evidence type="ECO:0000313" key="1">
    <source>
        <dbReference type="EMBL" id="WMC10671.1"/>
    </source>
</evidence>
<dbReference type="Proteomes" id="UP001223802">
    <property type="component" value="Chromosome"/>
</dbReference>
<keyword evidence="2" id="KW-1185">Reference proteome</keyword>
<dbReference type="EMBL" id="CP118224">
    <property type="protein sequence ID" value="WMC10671.1"/>
    <property type="molecule type" value="Genomic_DNA"/>
</dbReference>
<sequence>MKPNHFNFDRTLYDILQQQHLREFTIRELRNEYAARLDGCPFSLVQIRKYIYSQVRRMLRIGWVKYDTVRLNRNQVYHLLNFPETTNLVLISSPIFNTSTTDSRNIKIKDGVHNKSEEEKYLKSILDDLTSKIAFSIGELECYKGLIKTLPQMKKRIESEYIKSTDEKNRLLGHIKAINKLLEKNH</sequence>
<evidence type="ECO:0000313" key="2">
    <source>
        <dbReference type="Proteomes" id="UP001223802"/>
    </source>
</evidence>
<dbReference type="RefSeq" id="WP_306761949.1">
    <property type="nucleotide sequence ID" value="NZ_CP118224.1"/>
</dbReference>